<keyword evidence="2" id="KW-1185">Reference proteome</keyword>
<name>A0AAD5K3U9_9FUNG</name>
<evidence type="ECO:0000313" key="1">
    <source>
        <dbReference type="EMBL" id="KAI9268157.1"/>
    </source>
</evidence>
<dbReference type="AlphaFoldDB" id="A0AAD5K3U9"/>
<sequence length="197" mass="23285">MPSSKLVRISEMQVVNGSHMDEGYCALSYSWNQSGTVNYEPFHGKHIRIDRGISGNNDKEEKKREILNMHHSYPNAYCTVVLVPELFHYNLNLKQGCFKRLWTLEEAIKSERLLFVGKDIHIWGENLKDYKITYELVKELSELNVNRILYHAHRRTSTKDHDQVFALIYLLPDIIDKIDIDYDQEPDKDLMIRYYGF</sequence>
<comment type="caution">
    <text evidence="1">The sequence shown here is derived from an EMBL/GenBank/DDBJ whole genome shotgun (WGS) entry which is preliminary data.</text>
</comment>
<dbReference type="Proteomes" id="UP001209540">
    <property type="component" value="Unassembled WGS sequence"/>
</dbReference>
<accession>A0AAD5K3U9</accession>
<gene>
    <name evidence="1" type="ORF">BDA99DRAFT_535671</name>
</gene>
<organism evidence="1 2">
    <name type="scientific">Phascolomyces articulosus</name>
    <dbReference type="NCBI Taxonomy" id="60185"/>
    <lineage>
        <taxon>Eukaryota</taxon>
        <taxon>Fungi</taxon>
        <taxon>Fungi incertae sedis</taxon>
        <taxon>Mucoromycota</taxon>
        <taxon>Mucoromycotina</taxon>
        <taxon>Mucoromycetes</taxon>
        <taxon>Mucorales</taxon>
        <taxon>Lichtheimiaceae</taxon>
        <taxon>Phascolomyces</taxon>
    </lineage>
</organism>
<protein>
    <submittedName>
        <fullName evidence="1">Uncharacterized protein</fullName>
    </submittedName>
</protein>
<reference evidence="1" key="2">
    <citation type="submission" date="2023-02" db="EMBL/GenBank/DDBJ databases">
        <authorList>
            <consortium name="DOE Joint Genome Institute"/>
            <person name="Mondo S.J."/>
            <person name="Chang Y."/>
            <person name="Wang Y."/>
            <person name="Ahrendt S."/>
            <person name="Andreopoulos W."/>
            <person name="Barry K."/>
            <person name="Beard J."/>
            <person name="Benny G.L."/>
            <person name="Blankenship S."/>
            <person name="Bonito G."/>
            <person name="Cuomo C."/>
            <person name="Desiro A."/>
            <person name="Gervers K.A."/>
            <person name="Hundley H."/>
            <person name="Kuo A."/>
            <person name="LaButti K."/>
            <person name="Lang B.F."/>
            <person name="Lipzen A."/>
            <person name="O'Donnell K."/>
            <person name="Pangilinan J."/>
            <person name="Reynolds N."/>
            <person name="Sandor L."/>
            <person name="Smith M.W."/>
            <person name="Tsang A."/>
            <person name="Grigoriev I.V."/>
            <person name="Stajich J.E."/>
            <person name="Spatafora J.W."/>
        </authorList>
    </citation>
    <scope>NUCLEOTIDE SEQUENCE</scope>
    <source>
        <strain evidence="1">RSA 2281</strain>
    </source>
</reference>
<reference evidence="1" key="1">
    <citation type="journal article" date="2022" name="IScience">
        <title>Evolution of zygomycete secretomes and the origins of terrestrial fungal ecologies.</title>
        <authorList>
            <person name="Chang Y."/>
            <person name="Wang Y."/>
            <person name="Mondo S."/>
            <person name="Ahrendt S."/>
            <person name="Andreopoulos W."/>
            <person name="Barry K."/>
            <person name="Beard J."/>
            <person name="Benny G.L."/>
            <person name="Blankenship S."/>
            <person name="Bonito G."/>
            <person name="Cuomo C."/>
            <person name="Desiro A."/>
            <person name="Gervers K.A."/>
            <person name="Hundley H."/>
            <person name="Kuo A."/>
            <person name="LaButti K."/>
            <person name="Lang B.F."/>
            <person name="Lipzen A."/>
            <person name="O'Donnell K."/>
            <person name="Pangilinan J."/>
            <person name="Reynolds N."/>
            <person name="Sandor L."/>
            <person name="Smith M.E."/>
            <person name="Tsang A."/>
            <person name="Grigoriev I.V."/>
            <person name="Stajich J.E."/>
            <person name="Spatafora J.W."/>
        </authorList>
    </citation>
    <scope>NUCLEOTIDE SEQUENCE</scope>
    <source>
        <strain evidence="1">RSA 2281</strain>
    </source>
</reference>
<dbReference type="EMBL" id="JAIXMP010000009">
    <property type="protein sequence ID" value="KAI9268157.1"/>
    <property type="molecule type" value="Genomic_DNA"/>
</dbReference>
<proteinExistence type="predicted"/>
<evidence type="ECO:0000313" key="2">
    <source>
        <dbReference type="Proteomes" id="UP001209540"/>
    </source>
</evidence>